<gene>
    <name evidence="1" type="ORF">SDC9_186779</name>
</gene>
<organism evidence="1">
    <name type="scientific">bioreactor metagenome</name>
    <dbReference type="NCBI Taxonomy" id="1076179"/>
    <lineage>
        <taxon>unclassified sequences</taxon>
        <taxon>metagenomes</taxon>
        <taxon>ecological metagenomes</taxon>
    </lineage>
</organism>
<protein>
    <submittedName>
        <fullName evidence="1">Uncharacterized protein</fullName>
    </submittedName>
</protein>
<sequence>MELLPKVGAFCALYPSFPPAFLKDTFFEDHICEFISSVLTTVPVYILHCLPEREAAHLVLDTVYGPFIKPA</sequence>
<evidence type="ECO:0000313" key="1">
    <source>
        <dbReference type="EMBL" id="MPN39251.1"/>
    </source>
</evidence>
<reference evidence="1" key="1">
    <citation type="submission" date="2019-08" db="EMBL/GenBank/DDBJ databases">
        <authorList>
            <person name="Kucharzyk K."/>
            <person name="Murdoch R.W."/>
            <person name="Higgins S."/>
            <person name="Loffler F."/>
        </authorList>
    </citation>
    <scope>NUCLEOTIDE SEQUENCE</scope>
</reference>
<proteinExistence type="predicted"/>
<dbReference type="AlphaFoldDB" id="A0A645HJQ5"/>
<dbReference type="EMBL" id="VSSQ01094955">
    <property type="protein sequence ID" value="MPN39251.1"/>
    <property type="molecule type" value="Genomic_DNA"/>
</dbReference>
<name>A0A645HJQ5_9ZZZZ</name>
<accession>A0A645HJQ5</accession>
<comment type="caution">
    <text evidence="1">The sequence shown here is derived from an EMBL/GenBank/DDBJ whole genome shotgun (WGS) entry which is preliminary data.</text>
</comment>